<keyword evidence="2" id="KW-1185">Reference proteome</keyword>
<comment type="caution">
    <text evidence="1">The sequence shown here is derived from an EMBL/GenBank/DDBJ whole genome shotgun (WGS) entry which is preliminary data.</text>
</comment>
<dbReference type="Proteomes" id="UP000789375">
    <property type="component" value="Unassembled WGS sequence"/>
</dbReference>
<evidence type="ECO:0000313" key="2">
    <source>
        <dbReference type="Proteomes" id="UP000789375"/>
    </source>
</evidence>
<name>A0A9N8WID1_FUNMO</name>
<protein>
    <submittedName>
        <fullName evidence="1">10260_t:CDS:1</fullName>
    </submittedName>
</protein>
<accession>A0A9N8WID1</accession>
<organism evidence="1 2">
    <name type="scientific">Funneliformis mosseae</name>
    <name type="common">Endomycorrhizal fungus</name>
    <name type="synonym">Glomus mosseae</name>
    <dbReference type="NCBI Taxonomy" id="27381"/>
    <lineage>
        <taxon>Eukaryota</taxon>
        <taxon>Fungi</taxon>
        <taxon>Fungi incertae sedis</taxon>
        <taxon>Mucoromycota</taxon>
        <taxon>Glomeromycotina</taxon>
        <taxon>Glomeromycetes</taxon>
        <taxon>Glomerales</taxon>
        <taxon>Glomeraceae</taxon>
        <taxon>Funneliformis</taxon>
    </lineage>
</organism>
<evidence type="ECO:0000313" key="1">
    <source>
        <dbReference type="EMBL" id="CAG8485658.1"/>
    </source>
</evidence>
<dbReference type="AlphaFoldDB" id="A0A9N8WID1"/>
<proteinExistence type="predicted"/>
<reference evidence="1" key="1">
    <citation type="submission" date="2021-06" db="EMBL/GenBank/DDBJ databases">
        <authorList>
            <person name="Kallberg Y."/>
            <person name="Tangrot J."/>
            <person name="Rosling A."/>
        </authorList>
    </citation>
    <scope>NUCLEOTIDE SEQUENCE</scope>
    <source>
        <strain evidence="1">87-6 pot B 2015</strain>
    </source>
</reference>
<dbReference type="EMBL" id="CAJVPP010000470">
    <property type="protein sequence ID" value="CAG8485658.1"/>
    <property type="molecule type" value="Genomic_DNA"/>
</dbReference>
<sequence length="49" mass="5782">MKNFYKQVENDDNNVDGVKISLIILRKELNYFQIGKDRIISSSKEFSKD</sequence>
<gene>
    <name evidence="1" type="ORF">FMOSSE_LOCUS3257</name>
</gene>